<dbReference type="EMBL" id="JADEYP010000013">
    <property type="protein sequence ID" value="MCA5005216.1"/>
    <property type="molecule type" value="Genomic_DNA"/>
</dbReference>
<protein>
    <recommendedName>
        <fullName evidence="4">WG containing repeat-containing protein</fullName>
    </recommendedName>
</protein>
<evidence type="ECO:0000313" key="3">
    <source>
        <dbReference type="Proteomes" id="UP001165302"/>
    </source>
</evidence>
<organism evidence="2 3">
    <name type="scientific">Sphingobacterium bovistauri</name>
    <dbReference type="NCBI Taxonomy" id="2781959"/>
    <lineage>
        <taxon>Bacteria</taxon>
        <taxon>Pseudomonadati</taxon>
        <taxon>Bacteroidota</taxon>
        <taxon>Sphingobacteriia</taxon>
        <taxon>Sphingobacteriales</taxon>
        <taxon>Sphingobacteriaceae</taxon>
        <taxon>Sphingobacterium</taxon>
    </lineage>
</organism>
<dbReference type="PROSITE" id="PS51257">
    <property type="entry name" value="PROKAR_LIPOPROTEIN"/>
    <property type="match status" value="1"/>
</dbReference>
<comment type="caution">
    <text evidence="2">The sequence shown here is derived from an EMBL/GenBank/DDBJ whole genome shotgun (WGS) entry which is preliminary data.</text>
</comment>
<evidence type="ECO:0008006" key="4">
    <source>
        <dbReference type="Google" id="ProtNLM"/>
    </source>
</evidence>
<feature type="chain" id="PRO_5046465913" description="WG containing repeat-containing protein" evidence="1">
    <location>
        <begin position="20"/>
        <end position="488"/>
    </location>
</feature>
<evidence type="ECO:0000313" key="2">
    <source>
        <dbReference type="EMBL" id="MCA5005216.1"/>
    </source>
</evidence>
<keyword evidence="3" id="KW-1185">Reference proteome</keyword>
<gene>
    <name evidence="2" type="ORF">IPZ78_08630</name>
</gene>
<feature type="signal peptide" evidence="1">
    <location>
        <begin position="1"/>
        <end position="19"/>
    </location>
</feature>
<proteinExistence type="predicted"/>
<reference evidence="2" key="1">
    <citation type="submission" date="2020-10" db="EMBL/GenBank/DDBJ databases">
        <authorList>
            <person name="Lu T."/>
            <person name="Wang Q."/>
            <person name="Han X."/>
        </authorList>
    </citation>
    <scope>NUCLEOTIDE SEQUENCE</scope>
    <source>
        <strain evidence="2">WQ 366</strain>
    </source>
</reference>
<dbReference type="Proteomes" id="UP001165302">
    <property type="component" value="Unassembled WGS sequence"/>
</dbReference>
<sequence length="488" mass="57134">MKNLILLSCLNLLFLTACGQKNTINIQTQKTVNWIPYLTKNGDYIYVDSNLKQQINTAYAGAYKFTLTGFTIVNNKDRKSAVIDTKGNIIVDYTEESIELEVFNQLTLMMKELEYEKKMPLWKWDWNIMGGDIKKTKTYKKIEISVLETQQVLLSKDVPYDEDNFYLNPNKMDENHLEMNDILYEIKDNKFKKIRSDIELSLDQKRYIPTSENQFEIYSIDAKKPLFSGLTGTDRIEISVNNKPFVLDSINQDRYAPPIPQLFQDLKTTAIFPYPQYDKAFPKEIKNATAEQINFMKDVSLVYSINNSPYFVLGRFNYDHSVWAYDWLYVDTAGNLLKNVSVKDFFIQDRVGYVVWPDKYMILSENELKKDQKIGKTSYVYQSGNQYITQTTKDDKKLKEGIWNADSKSWILSPENYTVEILDSERQIYALQKEKEGKFILYNNKTKQQIGTKSYDSIDGSGCVRYTSENKKQIYYYIDILTGKEYKE</sequence>
<evidence type="ECO:0000256" key="1">
    <source>
        <dbReference type="SAM" id="SignalP"/>
    </source>
</evidence>
<dbReference type="RefSeq" id="WP_225552734.1">
    <property type="nucleotide sequence ID" value="NZ_JADEYP010000013.1"/>
</dbReference>
<accession>A0ABS7Z720</accession>
<keyword evidence="1" id="KW-0732">Signal</keyword>
<name>A0ABS7Z720_9SPHI</name>